<evidence type="ECO:0000256" key="1">
    <source>
        <dbReference type="SAM" id="Phobius"/>
    </source>
</evidence>
<name>A0A1I2S744_9HYPH</name>
<gene>
    <name evidence="2" type="ORF">SAMN05192565_10447</name>
</gene>
<protein>
    <submittedName>
        <fullName evidence="2">Uncharacterized protein</fullName>
    </submittedName>
</protein>
<feature type="transmembrane region" description="Helical" evidence="1">
    <location>
        <begin position="26"/>
        <end position="49"/>
    </location>
</feature>
<proteinExistence type="predicted"/>
<keyword evidence="1" id="KW-0472">Membrane</keyword>
<reference evidence="3" key="1">
    <citation type="submission" date="2016-10" db="EMBL/GenBank/DDBJ databases">
        <authorList>
            <person name="Varghese N."/>
            <person name="Submissions S."/>
        </authorList>
    </citation>
    <scope>NUCLEOTIDE SEQUENCE [LARGE SCALE GENOMIC DNA]</scope>
    <source>
        <strain evidence="3">Gh-105</strain>
    </source>
</reference>
<evidence type="ECO:0000313" key="2">
    <source>
        <dbReference type="EMBL" id="SFG48143.1"/>
    </source>
</evidence>
<accession>A0A1I2S744</accession>
<evidence type="ECO:0000313" key="3">
    <source>
        <dbReference type="Proteomes" id="UP000199229"/>
    </source>
</evidence>
<dbReference type="EMBL" id="FOPM01000004">
    <property type="protein sequence ID" value="SFG48143.1"/>
    <property type="molecule type" value="Genomic_DNA"/>
</dbReference>
<organism evidence="2 3">
    <name type="scientific">Methylobacterium gossipiicola</name>
    <dbReference type="NCBI Taxonomy" id="582675"/>
    <lineage>
        <taxon>Bacteria</taxon>
        <taxon>Pseudomonadati</taxon>
        <taxon>Pseudomonadota</taxon>
        <taxon>Alphaproteobacteria</taxon>
        <taxon>Hyphomicrobiales</taxon>
        <taxon>Methylobacteriaceae</taxon>
        <taxon>Methylobacterium</taxon>
    </lineage>
</organism>
<sequence>MARNRHDAKSLVATDAQRGLNERAELILVGLTSLLGLLWAIVLVTRFHAPLSGVGQSLWLLR</sequence>
<dbReference type="STRING" id="582675.SAMN05192565_10447"/>
<keyword evidence="1" id="KW-0812">Transmembrane</keyword>
<dbReference type="AlphaFoldDB" id="A0A1I2S744"/>
<dbReference type="RefSeq" id="WP_091969450.1">
    <property type="nucleotide sequence ID" value="NZ_FOPM01000004.1"/>
</dbReference>
<keyword evidence="1" id="KW-1133">Transmembrane helix</keyword>
<dbReference type="Proteomes" id="UP000199229">
    <property type="component" value="Unassembled WGS sequence"/>
</dbReference>
<keyword evidence="3" id="KW-1185">Reference proteome</keyword>